<keyword evidence="1" id="KW-0092">Biotin</keyword>
<dbReference type="Gene3D" id="3.30.470.20">
    <property type="entry name" value="ATP-grasp fold, B domain"/>
    <property type="match status" value="1"/>
</dbReference>
<dbReference type="InterPro" id="IPR050856">
    <property type="entry name" value="Biotin_carboxylase_complex"/>
</dbReference>
<evidence type="ECO:0000313" key="5">
    <source>
        <dbReference type="Proteomes" id="UP000285908"/>
    </source>
</evidence>
<dbReference type="InterPro" id="IPR005481">
    <property type="entry name" value="BC-like_N"/>
</dbReference>
<sequence length="180" mass="19682">MKLNATRTVIRVAFSFGPSPCLDERRRAGAIFDKILIVHGSDIACRRIWTARPRDIATVAIRSQADARALHVPPASEAVAIGAENAAHIGLAIHAILATASGSGVGHAFGLWSSVRSFRFRRRRSECRRHRPSEAFRTSAIEAAASFGDDRIILKRYVTHPRRTETQTVADEHGACVHPG</sequence>
<dbReference type="EMBL" id="RQXX01000001">
    <property type="protein sequence ID" value="RVV99399.1"/>
    <property type="molecule type" value="Genomic_DNA"/>
</dbReference>
<keyword evidence="5" id="KW-1185">Reference proteome</keyword>
<dbReference type="AlphaFoldDB" id="A0A438AL46"/>
<dbReference type="SUPFAM" id="SSF52440">
    <property type="entry name" value="PreATP-grasp domain"/>
    <property type="match status" value="1"/>
</dbReference>
<evidence type="ECO:0000259" key="2">
    <source>
        <dbReference type="Pfam" id="PF00289"/>
    </source>
</evidence>
<dbReference type="Proteomes" id="UP000285908">
    <property type="component" value="Unassembled WGS sequence"/>
</dbReference>
<organism evidence="4 5">
    <name type="scientific">Mesobaculum littorinae</name>
    <dbReference type="NCBI Taxonomy" id="2486419"/>
    <lineage>
        <taxon>Bacteria</taxon>
        <taxon>Pseudomonadati</taxon>
        <taxon>Pseudomonadota</taxon>
        <taxon>Alphaproteobacteria</taxon>
        <taxon>Rhodobacterales</taxon>
        <taxon>Roseobacteraceae</taxon>
        <taxon>Mesobaculum</taxon>
    </lineage>
</organism>
<evidence type="ECO:0000259" key="3">
    <source>
        <dbReference type="Pfam" id="PF02786"/>
    </source>
</evidence>
<protein>
    <submittedName>
        <fullName evidence="4">Uncharacterized protein</fullName>
    </submittedName>
</protein>
<dbReference type="PANTHER" id="PTHR18866:SF33">
    <property type="entry name" value="METHYLCROTONOYL-COA CARBOXYLASE SUBUNIT ALPHA, MITOCHONDRIAL-RELATED"/>
    <property type="match status" value="1"/>
</dbReference>
<accession>A0A438AL46</accession>
<reference evidence="4 5" key="1">
    <citation type="submission" date="2018-11" db="EMBL/GenBank/DDBJ databases">
        <title>Mesobaculum littorinae gen. nov., sp. nov., isolated from Littorina scabra that represents a novel genus of the order Rhodobacteraceae.</title>
        <authorList>
            <person name="Li F."/>
        </authorList>
    </citation>
    <scope>NUCLEOTIDE SEQUENCE [LARGE SCALE GENOMIC DNA]</scope>
    <source>
        <strain evidence="4 5">M0103</strain>
    </source>
</reference>
<comment type="caution">
    <text evidence="4">The sequence shown here is derived from an EMBL/GenBank/DDBJ whole genome shotgun (WGS) entry which is preliminary data.</text>
</comment>
<dbReference type="Pfam" id="PF02786">
    <property type="entry name" value="CPSase_L_D2"/>
    <property type="match status" value="1"/>
</dbReference>
<evidence type="ECO:0000256" key="1">
    <source>
        <dbReference type="ARBA" id="ARBA00023267"/>
    </source>
</evidence>
<dbReference type="InterPro" id="IPR016185">
    <property type="entry name" value="PreATP-grasp_dom_sf"/>
</dbReference>
<dbReference type="GO" id="GO:0005524">
    <property type="term" value="F:ATP binding"/>
    <property type="evidence" value="ECO:0007669"/>
    <property type="project" value="InterPro"/>
</dbReference>
<feature type="domain" description="Biotin carboxylase-like N-terminal" evidence="2">
    <location>
        <begin position="32"/>
        <end position="105"/>
    </location>
</feature>
<dbReference type="InterPro" id="IPR005479">
    <property type="entry name" value="CPAse_ATP-bd"/>
</dbReference>
<dbReference type="PANTHER" id="PTHR18866">
    <property type="entry name" value="CARBOXYLASE:PYRUVATE/ACETYL-COA/PROPIONYL-COA CARBOXYLASE"/>
    <property type="match status" value="1"/>
</dbReference>
<evidence type="ECO:0000313" key="4">
    <source>
        <dbReference type="EMBL" id="RVV99399.1"/>
    </source>
</evidence>
<dbReference type="Pfam" id="PF00289">
    <property type="entry name" value="Biotin_carb_N"/>
    <property type="match status" value="1"/>
</dbReference>
<name>A0A438AL46_9RHOB</name>
<feature type="domain" description="Carbamoyl phosphate synthase ATP-binding" evidence="3">
    <location>
        <begin position="133"/>
        <end position="178"/>
    </location>
</feature>
<gene>
    <name evidence="4" type="ORF">EKE94_01515</name>
</gene>
<proteinExistence type="predicted"/>
<dbReference type="Gene3D" id="3.40.50.20">
    <property type="match status" value="1"/>
</dbReference>